<reference evidence="1" key="1">
    <citation type="submission" date="2022-12" db="EMBL/GenBank/DDBJ databases">
        <title>Paracoccus onchidii sp. nov., isolated from a marine invertebrate from the South China Sea.</title>
        <authorList>
            <person name="Xu S."/>
            <person name="Liu Z."/>
            <person name="Xu Y."/>
        </authorList>
    </citation>
    <scope>NUCLEOTIDE SEQUENCE</scope>
    <source>
        <strain evidence="1">Z330</strain>
    </source>
</reference>
<dbReference type="EMBL" id="JAQBIE010000001">
    <property type="protein sequence ID" value="MDB6176182.1"/>
    <property type="molecule type" value="Genomic_DNA"/>
</dbReference>
<keyword evidence="2" id="KW-1185">Reference proteome</keyword>
<gene>
    <name evidence="1" type="ORF">PAF17_01515</name>
</gene>
<sequence>MSKDVLSKLDHSEAGKEDMRYLIQPRGPGKSWVFRYVTPPELVGVPNPWDGKPLGKEIKRGLGTRHLPTARKRRDMALGDIRKLEDCLSDGAAFSLASAVEWREAIATARQSAEDPRYVGIELVLYDKLEQAEARGLPLDQLKRFE</sequence>
<proteinExistence type="predicted"/>
<evidence type="ECO:0000313" key="1">
    <source>
        <dbReference type="EMBL" id="MDB6176182.1"/>
    </source>
</evidence>
<evidence type="ECO:0008006" key="3">
    <source>
        <dbReference type="Google" id="ProtNLM"/>
    </source>
</evidence>
<accession>A0ABT4ZA04</accession>
<name>A0ABT4ZA04_9RHOB</name>
<organism evidence="1 2">
    <name type="scientific">Paracoccus onchidii</name>
    <dbReference type="NCBI Taxonomy" id="3017813"/>
    <lineage>
        <taxon>Bacteria</taxon>
        <taxon>Pseudomonadati</taxon>
        <taxon>Pseudomonadota</taxon>
        <taxon>Alphaproteobacteria</taxon>
        <taxon>Rhodobacterales</taxon>
        <taxon>Paracoccaceae</taxon>
        <taxon>Paracoccus</taxon>
    </lineage>
</organism>
<protein>
    <recommendedName>
        <fullName evidence="3">Integrase DNA-binding domain-containing protein</fullName>
    </recommendedName>
</protein>
<dbReference type="RefSeq" id="WP_271887304.1">
    <property type="nucleotide sequence ID" value="NZ_JAQBIE010000001.1"/>
</dbReference>
<comment type="caution">
    <text evidence="1">The sequence shown here is derived from an EMBL/GenBank/DDBJ whole genome shotgun (WGS) entry which is preliminary data.</text>
</comment>
<evidence type="ECO:0000313" key="2">
    <source>
        <dbReference type="Proteomes" id="UP001165641"/>
    </source>
</evidence>
<dbReference type="Proteomes" id="UP001165641">
    <property type="component" value="Unassembled WGS sequence"/>
</dbReference>